<protein>
    <recommendedName>
        <fullName evidence="1">PilZ domain-containing protein</fullName>
    </recommendedName>
</protein>
<dbReference type="Pfam" id="PF07238">
    <property type="entry name" value="PilZ"/>
    <property type="match status" value="1"/>
</dbReference>
<name>M4VA61_9BACT</name>
<evidence type="ECO:0000313" key="2">
    <source>
        <dbReference type="EMBL" id="AGH94911.1"/>
    </source>
</evidence>
<dbReference type="EMBL" id="CP003537">
    <property type="protein sequence ID" value="AGH94911.1"/>
    <property type="molecule type" value="Genomic_DNA"/>
</dbReference>
<proteinExistence type="predicted"/>
<evidence type="ECO:0000259" key="1">
    <source>
        <dbReference type="Pfam" id="PF07238"/>
    </source>
</evidence>
<dbReference type="STRING" id="1184267.A11Q_691"/>
<organism evidence="2 3">
    <name type="scientific">Pseudobdellovibrio exovorus JSS</name>
    <dbReference type="NCBI Taxonomy" id="1184267"/>
    <lineage>
        <taxon>Bacteria</taxon>
        <taxon>Pseudomonadati</taxon>
        <taxon>Bdellovibrionota</taxon>
        <taxon>Bdellovibrionia</taxon>
        <taxon>Bdellovibrionales</taxon>
        <taxon>Pseudobdellovibrionaceae</taxon>
        <taxon>Pseudobdellovibrio</taxon>
    </lineage>
</organism>
<dbReference type="GO" id="GO:0035438">
    <property type="term" value="F:cyclic-di-GMP binding"/>
    <property type="evidence" value="ECO:0007669"/>
    <property type="project" value="InterPro"/>
</dbReference>
<accession>M4VA61</accession>
<dbReference type="Gene3D" id="2.40.10.220">
    <property type="entry name" value="predicted glycosyltransferase like domains"/>
    <property type="match status" value="1"/>
</dbReference>
<dbReference type="AlphaFoldDB" id="M4VA61"/>
<dbReference type="InterPro" id="IPR009875">
    <property type="entry name" value="PilZ_domain"/>
</dbReference>
<dbReference type="HOGENOM" id="CLU_1575428_0_0_7"/>
<dbReference type="RefSeq" id="WP_015469401.1">
    <property type="nucleotide sequence ID" value="NC_020813.1"/>
</dbReference>
<dbReference type="SUPFAM" id="SSF141371">
    <property type="entry name" value="PilZ domain-like"/>
    <property type="match status" value="1"/>
</dbReference>
<reference evidence="2 3" key="1">
    <citation type="journal article" date="2013" name="ISME J.">
        <title>By their genes ye shall know them: genomic signatures of predatory bacteria.</title>
        <authorList>
            <person name="Pasternak Z."/>
            <person name="Pietrokovski S."/>
            <person name="Rotem O."/>
            <person name="Gophna U."/>
            <person name="Lurie-Weinberger M.N."/>
            <person name="Jurkevitch E."/>
        </authorList>
    </citation>
    <scope>NUCLEOTIDE SEQUENCE [LARGE SCALE GENOMIC DNA]</scope>
    <source>
        <strain evidence="2 3">JSS</strain>
    </source>
</reference>
<feature type="domain" description="PilZ" evidence="1">
    <location>
        <begin position="40"/>
        <end position="137"/>
    </location>
</feature>
<dbReference type="OrthoDB" id="5292638at2"/>
<evidence type="ECO:0000313" key="3">
    <source>
        <dbReference type="Proteomes" id="UP000012040"/>
    </source>
</evidence>
<gene>
    <name evidence="2" type="ORF">A11Q_691</name>
</gene>
<dbReference type="PATRIC" id="fig|1184267.3.peg.700"/>
<dbReference type="eggNOG" id="ENOG502ZNWA">
    <property type="taxonomic scope" value="Bacteria"/>
</dbReference>
<dbReference type="KEGG" id="bex:A11Q_691"/>
<keyword evidence="3" id="KW-1185">Reference proteome</keyword>
<dbReference type="Proteomes" id="UP000012040">
    <property type="component" value="Chromosome"/>
</dbReference>
<sequence>MGKVIDLSTRFKATATAQPSAQAVNVVDYNEQKQKILGHERRQIKRTILTEFVSAMVVVPEKGLLKVAIYDISEQGISFDVEAEQGAFQANEEISMRVYLNQKTYFPIEVRVKHVTVEAVEGVTRHGSVFTHQPANDAALQYFVKFIEAVSHGLKKDNGDLMVTKIS</sequence>